<dbReference type="SUPFAM" id="SSF51905">
    <property type="entry name" value="FAD/NAD(P)-binding domain"/>
    <property type="match status" value="1"/>
</dbReference>
<proteinExistence type="predicted"/>
<dbReference type="Gene3D" id="3.50.50.60">
    <property type="entry name" value="FAD/NAD(P)-binding domain"/>
    <property type="match status" value="1"/>
</dbReference>
<organism evidence="1">
    <name type="scientific">viral metagenome</name>
    <dbReference type="NCBI Taxonomy" id="1070528"/>
    <lineage>
        <taxon>unclassified sequences</taxon>
        <taxon>metagenomes</taxon>
        <taxon>organismal metagenomes</taxon>
    </lineage>
</organism>
<accession>A0A6C0K6I5</accession>
<reference evidence="1" key="1">
    <citation type="journal article" date="2020" name="Nature">
        <title>Giant virus diversity and host interactions through global metagenomics.</title>
        <authorList>
            <person name="Schulz F."/>
            <person name="Roux S."/>
            <person name="Paez-Espino D."/>
            <person name="Jungbluth S."/>
            <person name="Walsh D.A."/>
            <person name="Denef V.J."/>
            <person name="McMahon K.D."/>
            <person name="Konstantinidis K.T."/>
            <person name="Eloe-Fadrosh E.A."/>
            <person name="Kyrpides N.C."/>
            <person name="Woyke T."/>
        </authorList>
    </citation>
    <scope>NUCLEOTIDE SEQUENCE</scope>
    <source>
        <strain evidence="1">GVMAG-S-1101172-89</strain>
    </source>
</reference>
<dbReference type="InterPro" id="IPR053275">
    <property type="entry name" value="Agnestin_monoxygenase"/>
</dbReference>
<dbReference type="AlphaFoldDB" id="A0A6C0K6I5"/>
<evidence type="ECO:0000313" key="1">
    <source>
        <dbReference type="EMBL" id="QHU12771.1"/>
    </source>
</evidence>
<dbReference type="InterPro" id="IPR036188">
    <property type="entry name" value="FAD/NAD-bd_sf"/>
</dbReference>
<evidence type="ECO:0008006" key="2">
    <source>
        <dbReference type="Google" id="ProtNLM"/>
    </source>
</evidence>
<dbReference type="PANTHER" id="PTHR38688:SF1">
    <property type="entry name" value="FAD_NAD(P)-BINDING DOMAIN-CONTAINING PROTEIN"/>
    <property type="match status" value="1"/>
</dbReference>
<dbReference type="PANTHER" id="PTHR38688">
    <property type="entry name" value="PYR_REDOX_2 DOMAIN-CONTAINING PROTEIN"/>
    <property type="match status" value="1"/>
</dbReference>
<name>A0A6C0K6I5_9ZZZZ</name>
<sequence length="340" mass="37495">MKICIIGAGASGILLSLLLHQFGVATHDFCIIDPQFDGGDLQRKWANVISNTSWSATTDAFRRCLPSLELPAWAKDLRPEQPTPLRIIAKLLRELFLSLKFQTVRGTVEKAVWKPENEGWTLYVQSGIGISELNCQRVLFAQGSIPKQYDIPIPSIPLEAALDSERLKTYVRPSDRVIVFGTNHSGILVLKNLSDVGLKDIVGVYKKSGPFIWARDGEYEGLKMDGAIIADSIVAGEYPFVRLISYNDVSEMVKASRHATWVVYATGFVIRRSVRVVVGSEDVSMAEYDANTGALKGAPNAWGFGIAYPSQAPDGVHFDVGISSFLEYFYKQIPAITAHL</sequence>
<dbReference type="EMBL" id="MN740809">
    <property type="protein sequence ID" value="QHU12771.1"/>
    <property type="molecule type" value="Genomic_DNA"/>
</dbReference>
<protein>
    <recommendedName>
        <fullName evidence="2">FAD/NAD(P)-binding domain-containing protein</fullName>
    </recommendedName>
</protein>